<reference evidence="9" key="1">
    <citation type="journal article" date="2019" name="Int. J. Syst. Evol. Microbiol.">
        <title>The Global Catalogue of Microorganisms (GCM) 10K type strain sequencing project: providing services to taxonomists for standard genome sequencing and annotation.</title>
        <authorList>
            <consortium name="The Broad Institute Genomics Platform"/>
            <consortium name="The Broad Institute Genome Sequencing Center for Infectious Disease"/>
            <person name="Wu L."/>
            <person name="Ma J."/>
        </authorList>
    </citation>
    <scope>NUCLEOTIDE SEQUENCE [LARGE SCALE GENOMIC DNA]</scope>
    <source>
        <strain evidence="9">JCM 10303</strain>
    </source>
</reference>
<evidence type="ECO:0000256" key="1">
    <source>
        <dbReference type="ARBA" id="ARBA00006149"/>
    </source>
</evidence>
<dbReference type="PROSITE" id="PS00092">
    <property type="entry name" value="N6_MTASE"/>
    <property type="match status" value="1"/>
</dbReference>
<keyword evidence="4" id="KW-0949">S-adenosyl-L-methionine</keyword>
<dbReference type="GO" id="GO:0032259">
    <property type="term" value="P:methylation"/>
    <property type="evidence" value="ECO:0007669"/>
    <property type="project" value="UniProtKB-KW"/>
</dbReference>
<evidence type="ECO:0000259" key="6">
    <source>
        <dbReference type="Pfam" id="PF23186"/>
    </source>
</evidence>
<evidence type="ECO:0000259" key="7">
    <source>
        <dbReference type="Pfam" id="PF25004"/>
    </source>
</evidence>
<dbReference type="InterPro" id="IPR002052">
    <property type="entry name" value="DNA_methylase_N6_adenine_CS"/>
</dbReference>
<dbReference type="InterPro" id="IPR056684">
    <property type="entry name" value="DUF7782"/>
</dbReference>
<dbReference type="Pfam" id="PF05175">
    <property type="entry name" value="MTS"/>
    <property type="match status" value="1"/>
</dbReference>
<dbReference type="SUPFAM" id="SSF53335">
    <property type="entry name" value="S-adenosyl-L-methionine-dependent methyltransferases"/>
    <property type="match status" value="1"/>
</dbReference>
<dbReference type="InterPro" id="IPR055487">
    <property type="entry name" value="DUF7059"/>
</dbReference>
<feature type="domain" description="Methyltransferase small" evidence="5">
    <location>
        <begin position="200"/>
        <end position="292"/>
    </location>
</feature>
<dbReference type="CDD" id="cd02440">
    <property type="entry name" value="AdoMet_MTases"/>
    <property type="match status" value="1"/>
</dbReference>
<dbReference type="Pfam" id="PF23186">
    <property type="entry name" value="DUF7059"/>
    <property type="match status" value="1"/>
</dbReference>
<sequence length="561" mass="60571">MAAALVAADQRSADRGPHPLIVSCDSRRRDRIPGAGRPGDRRCGGCASAVHVRIDGVIPDLSDDLIERLREAFLSARYDADGVVDLLGAEAHAALGRGEPVPALRATLDTGPVGTFVRLFLLGTSEPTSLVKAALGPLPLDQARAAGLLRADGDEIRAGLDVRPHGAGDDSWWVVSDLDSDLRGDGRPVSPDHVLGVGHASLSLVRATSRRPVGSVLDLGTGCGVQALHASTHAERVTATDVSKRALALADATFRLNRVDVELAEGEWFEPVRGRRFDQIVCNPPFVVGPARTDFTYRDSGLAGDDASALVVRQLPSLLEEGGTGQLLASWVHRRGEDWQDRVSRWLPPGGVDAWFVQRDVADPALYVGTWLRDAGYDARSQAGRKKAGEWLDWFETNEVEGVGFGFVTLRRTDAARGEVVCEDLRHAYDDPLGPETDQWLRRVDWLRAHGSPQDLLAARLTTAPSTVLEQVSAPSDEGWQAVVHRLHRTDGPGWQHEIDDLGVRLLAGCRGAMPVGDLVELLAVGCGEDVEELTRAAVPMLRELVRHGMVVPAEWAETAE</sequence>
<dbReference type="InterPro" id="IPR052190">
    <property type="entry name" value="Euk-Arch_PrmC-MTase"/>
</dbReference>
<dbReference type="InterPro" id="IPR007848">
    <property type="entry name" value="Small_mtfrase_dom"/>
</dbReference>
<dbReference type="Pfam" id="PF25004">
    <property type="entry name" value="DUF7782"/>
    <property type="match status" value="1"/>
</dbReference>
<evidence type="ECO:0000259" key="5">
    <source>
        <dbReference type="Pfam" id="PF05175"/>
    </source>
</evidence>
<feature type="domain" description="DUF7782" evidence="7">
    <location>
        <begin position="439"/>
        <end position="553"/>
    </location>
</feature>
<keyword evidence="3" id="KW-0808">Transferase</keyword>
<keyword evidence="9" id="KW-1185">Reference proteome</keyword>
<comment type="caution">
    <text evidence="8">The sequence shown here is derived from an EMBL/GenBank/DDBJ whole genome shotgun (WGS) entry which is preliminary data.</text>
</comment>
<dbReference type="EMBL" id="BAAAGS010000039">
    <property type="protein sequence ID" value="GAA0545283.1"/>
    <property type="molecule type" value="Genomic_DNA"/>
</dbReference>
<accession>A0ABP3NM15</accession>
<name>A0ABP3NM15_SACER</name>
<evidence type="ECO:0000256" key="4">
    <source>
        <dbReference type="ARBA" id="ARBA00022691"/>
    </source>
</evidence>
<evidence type="ECO:0000256" key="3">
    <source>
        <dbReference type="ARBA" id="ARBA00022679"/>
    </source>
</evidence>
<dbReference type="PANTHER" id="PTHR45875:SF1">
    <property type="entry name" value="METHYLTRANSFERASE N6AMT1"/>
    <property type="match status" value="1"/>
</dbReference>
<evidence type="ECO:0000313" key="8">
    <source>
        <dbReference type="EMBL" id="GAA0545283.1"/>
    </source>
</evidence>
<evidence type="ECO:0000313" key="9">
    <source>
        <dbReference type="Proteomes" id="UP001500729"/>
    </source>
</evidence>
<dbReference type="PANTHER" id="PTHR45875">
    <property type="entry name" value="METHYLTRANSFERASE N6AMT1"/>
    <property type="match status" value="1"/>
</dbReference>
<dbReference type="Gene3D" id="3.40.50.150">
    <property type="entry name" value="Vaccinia Virus protein VP39"/>
    <property type="match status" value="1"/>
</dbReference>
<organism evidence="8 9">
    <name type="scientific">Saccharopolyspora erythraea</name>
    <name type="common">Streptomyces erythraeus</name>
    <dbReference type="NCBI Taxonomy" id="1836"/>
    <lineage>
        <taxon>Bacteria</taxon>
        <taxon>Bacillati</taxon>
        <taxon>Actinomycetota</taxon>
        <taxon>Actinomycetes</taxon>
        <taxon>Pseudonocardiales</taxon>
        <taxon>Pseudonocardiaceae</taxon>
        <taxon>Saccharopolyspora</taxon>
    </lineage>
</organism>
<dbReference type="InterPro" id="IPR029063">
    <property type="entry name" value="SAM-dependent_MTases_sf"/>
</dbReference>
<comment type="similarity">
    <text evidence="1">Belongs to the eukaryotic/archaeal PrmC-related family.</text>
</comment>
<evidence type="ECO:0000256" key="2">
    <source>
        <dbReference type="ARBA" id="ARBA00022603"/>
    </source>
</evidence>
<gene>
    <name evidence="8" type="ORF">GCM10009533_50270</name>
</gene>
<protein>
    <submittedName>
        <fullName evidence="8">Methyltransferase</fullName>
    </submittedName>
</protein>
<dbReference type="Proteomes" id="UP001500729">
    <property type="component" value="Unassembled WGS sequence"/>
</dbReference>
<keyword evidence="2 8" id="KW-0489">Methyltransferase</keyword>
<dbReference type="GO" id="GO:0008168">
    <property type="term" value="F:methyltransferase activity"/>
    <property type="evidence" value="ECO:0007669"/>
    <property type="project" value="UniProtKB-KW"/>
</dbReference>
<feature type="domain" description="DUF7059" evidence="6">
    <location>
        <begin position="76"/>
        <end position="158"/>
    </location>
</feature>
<proteinExistence type="inferred from homology"/>